<gene>
    <name evidence="2" type="ORF">GND69_000440</name>
</gene>
<dbReference type="EMBL" id="DAASUW010000002">
    <property type="protein sequence ID" value="HAE7120781.1"/>
    <property type="molecule type" value="Genomic_DNA"/>
</dbReference>
<reference evidence="2" key="1">
    <citation type="journal article" date="2018" name="Genome Biol.">
        <title>SKESA: strategic k-mer extension for scrupulous assemblies.</title>
        <authorList>
            <person name="Souvorov A."/>
            <person name="Agarwala R."/>
            <person name="Lipman D.J."/>
        </authorList>
    </citation>
    <scope>NUCLEOTIDE SEQUENCE</scope>
    <source>
        <strain evidence="2">128-87</strain>
    </source>
</reference>
<accession>A0A735VQ30</accession>
<evidence type="ECO:0000256" key="1">
    <source>
        <dbReference type="SAM" id="MobiDB-lite"/>
    </source>
</evidence>
<feature type="region of interest" description="Disordered" evidence="1">
    <location>
        <begin position="1"/>
        <end position="26"/>
    </location>
</feature>
<evidence type="ECO:0000313" key="2">
    <source>
        <dbReference type="EMBL" id="HAE7120781.1"/>
    </source>
</evidence>
<organism evidence="2">
    <name type="scientific">Salmonella enterica subsp. diarizonae serovar 48:i:z</name>
    <dbReference type="NCBI Taxonomy" id="1192842"/>
    <lineage>
        <taxon>Bacteria</taxon>
        <taxon>Pseudomonadati</taxon>
        <taxon>Pseudomonadota</taxon>
        <taxon>Gammaproteobacteria</taxon>
        <taxon>Enterobacterales</taxon>
        <taxon>Enterobacteriaceae</taxon>
        <taxon>Salmonella</taxon>
    </lineage>
</organism>
<name>A0A735VQ30_SALDZ</name>
<dbReference type="RefSeq" id="WP_154707551.1">
    <property type="nucleotide sequence ID" value="NZ_PVNQ01000003.1"/>
</dbReference>
<proteinExistence type="predicted"/>
<reference evidence="2" key="2">
    <citation type="submission" date="2018-07" db="EMBL/GenBank/DDBJ databases">
        <authorList>
            <consortium name="NCBI Pathogen Detection Project"/>
        </authorList>
    </citation>
    <scope>NUCLEOTIDE SEQUENCE</scope>
    <source>
        <strain evidence="2">128-87</strain>
    </source>
</reference>
<dbReference type="AlphaFoldDB" id="A0A735VQ30"/>
<comment type="caution">
    <text evidence="2">The sequence shown here is derived from an EMBL/GenBank/DDBJ whole genome shotgun (WGS) entry which is preliminary data.</text>
</comment>
<protein>
    <submittedName>
        <fullName evidence="2">Uncharacterized protein</fullName>
    </submittedName>
</protein>
<sequence>MWRHTVELPASSTAARQQGAMATDGNWHDFRCGWATTGKEAHQQPEIQRE</sequence>